<feature type="compositionally biased region" description="Polar residues" evidence="1">
    <location>
        <begin position="75"/>
        <end position="90"/>
    </location>
</feature>
<feature type="compositionally biased region" description="Low complexity" evidence="1">
    <location>
        <begin position="44"/>
        <end position="57"/>
    </location>
</feature>
<dbReference type="InterPro" id="IPR028322">
    <property type="entry name" value="PNRC-like_rgn"/>
</dbReference>
<feature type="region of interest" description="Disordered" evidence="1">
    <location>
        <begin position="1"/>
        <end position="197"/>
    </location>
</feature>
<reference evidence="2 3" key="1">
    <citation type="submission" date="2020-12" db="EMBL/GenBank/DDBJ databases">
        <title>Metabolic potential, ecology and presence of endohyphal bacteria is reflected in genomic diversity of Mucoromycotina.</title>
        <authorList>
            <person name="Muszewska A."/>
            <person name="Okrasinska A."/>
            <person name="Steczkiewicz K."/>
            <person name="Drgas O."/>
            <person name="Orlowska M."/>
            <person name="Perlinska-Lenart U."/>
            <person name="Aleksandrzak-Piekarczyk T."/>
            <person name="Szatraj K."/>
            <person name="Zielenkiewicz U."/>
            <person name="Pilsyk S."/>
            <person name="Malc E."/>
            <person name="Mieczkowski P."/>
            <person name="Kruszewska J.S."/>
            <person name="Biernat P."/>
            <person name="Pawlowska J."/>
        </authorList>
    </citation>
    <scope>NUCLEOTIDE SEQUENCE [LARGE SCALE GENOMIC DNA]</scope>
    <source>
        <strain evidence="2 3">CBS 142.35</strain>
    </source>
</reference>
<proteinExistence type="predicted"/>
<dbReference type="Proteomes" id="UP000646827">
    <property type="component" value="Unassembled WGS sequence"/>
</dbReference>
<evidence type="ECO:0000313" key="3">
    <source>
        <dbReference type="Proteomes" id="UP000646827"/>
    </source>
</evidence>
<evidence type="ECO:0000313" key="2">
    <source>
        <dbReference type="EMBL" id="KAG2221932.1"/>
    </source>
</evidence>
<accession>A0A8H7VK73</accession>
<feature type="compositionally biased region" description="Polar residues" evidence="1">
    <location>
        <begin position="30"/>
        <end position="43"/>
    </location>
</feature>
<organism evidence="2 3">
    <name type="scientific">Circinella minor</name>
    <dbReference type="NCBI Taxonomy" id="1195481"/>
    <lineage>
        <taxon>Eukaryota</taxon>
        <taxon>Fungi</taxon>
        <taxon>Fungi incertae sedis</taxon>
        <taxon>Mucoromycota</taxon>
        <taxon>Mucoromycotina</taxon>
        <taxon>Mucoromycetes</taxon>
        <taxon>Mucorales</taxon>
        <taxon>Lichtheimiaceae</taxon>
        <taxon>Circinella</taxon>
    </lineage>
</organism>
<dbReference type="EMBL" id="JAEPRB010000096">
    <property type="protein sequence ID" value="KAG2221932.1"/>
    <property type="molecule type" value="Genomic_DNA"/>
</dbReference>
<feature type="compositionally biased region" description="Basic and acidic residues" evidence="1">
    <location>
        <begin position="145"/>
        <end position="160"/>
    </location>
</feature>
<evidence type="ECO:0000256" key="1">
    <source>
        <dbReference type="SAM" id="MobiDB-lite"/>
    </source>
</evidence>
<name>A0A8H7VK73_9FUNG</name>
<protein>
    <submittedName>
        <fullName evidence="2">Uncharacterized protein</fullName>
    </submittedName>
</protein>
<feature type="compositionally biased region" description="Low complexity" evidence="1">
    <location>
        <begin position="165"/>
        <end position="174"/>
    </location>
</feature>
<dbReference type="Pfam" id="PF15365">
    <property type="entry name" value="PNRC"/>
    <property type="match status" value="1"/>
</dbReference>
<dbReference type="GO" id="GO:0016071">
    <property type="term" value="P:mRNA metabolic process"/>
    <property type="evidence" value="ECO:0007669"/>
    <property type="project" value="UniProtKB-ARBA"/>
</dbReference>
<feature type="compositionally biased region" description="Low complexity" evidence="1">
    <location>
        <begin position="98"/>
        <end position="119"/>
    </location>
</feature>
<sequence length="296" mass="33359">MANNNNNKALIPRPKNNNLAKLPVAKPVSHLSSTNKTQTMHSKQSQQPQQPQQQQQQRNNYTGNKKKNNNKNKNAPVQQATVDSPQSKQFANKKQDWKNNNNNIINSKPSKYNNNNTSSPHRSNNQQYQQRRQQVMPVKARRVERKKDIVSMQDALRKSQVDLLSTSPVSSSGESENDSDSGFQSRRRNRRASNDGGQVYCGPCFSNAPAPSALPMPPALSSHNPDHDGMFMMDDLQQQSKELMSLLMPSHRIQNPSMTTMAMNSNIPPRMQTAHSLDNDLSEIQRGLRSMLKMSS</sequence>
<dbReference type="OrthoDB" id="2388351at2759"/>
<keyword evidence="3" id="KW-1185">Reference proteome</keyword>
<gene>
    <name evidence="2" type="ORF">INT45_013268</name>
</gene>
<dbReference type="AlphaFoldDB" id="A0A8H7VK73"/>
<comment type="caution">
    <text evidence="2">The sequence shown here is derived from an EMBL/GenBank/DDBJ whole genome shotgun (WGS) entry which is preliminary data.</text>
</comment>